<dbReference type="PANTHER" id="PTHR43744">
    <property type="entry name" value="ABC TRANSPORTER PERMEASE PROTEIN MG189-RELATED-RELATED"/>
    <property type="match status" value="1"/>
</dbReference>
<keyword evidence="5 7" id="KW-1133">Transmembrane helix</keyword>
<keyword evidence="2 7" id="KW-0813">Transport</keyword>
<sequence>MRVARTETALTHAVLVVAALIAAFPLASVVVTSLGGGRTGGAASAGSGGFGNYVAAWTQGGFGSALVSSAVVAITVVVVTAAVACLAGYALAHMRVPGGRILLGLLLVGLVLPYEVTVLPLYQMLAGWGLVDTYWALILPQVGLSVPLGVFWMRSFFASVPVELLEAARIDGAGRFRILRDVLMPVAMPAVATLATILFLFTWNEFLLALVLVPQNEAVQTAPLSLSFFSGAERGAQPDVTAAAAVLVALPIVVAYVVLQRRLITGLTEGAVK</sequence>
<gene>
    <name evidence="9" type="ORF">QUG92_15425</name>
</gene>
<dbReference type="Gene3D" id="1.10.3720.10">
    <property type="entry name" value="MetI-like"/>
    <property type="match status" value="1"/>
</dbReference>
<feature type="transmembrane region" description="Helical" evidence="7">
    <location>
        <begin position="240"/>
        <end position="259"/>
    </location>
</feature>
<dbReference type="PROSITE" id="PS50928">
    <property type="entry name" value="ABC_TM1"/>
    <property type="match status" value="1"/>
</dbReference>
<keyword evidence="10" id="KW-1185">Reference proteome</keyword>
<dbReference type="PANTHER" id="PTHR43744:SF8">
    <property type="entry name" value="SN-GLYCEROL-3-PHOSPHATE TRANSPORT SYSTEM PERMEASE PROTEIN UGPE"/>
    <property type="match status" value="1"/>
</dbReference>
<keyword evidence="6 7" id="KW-0472">Membrane</keyword>
<reference evidence="9 10" key="1">
    <citation type="submission" date="2023-06" db="EMBL/GenBank/DDBJ databases">
        <authorList>
            <person name="Feng G."/>
            <person name="Li J."/>
            <person name="Zhu H."/>
        </authorList>
    </citation>
    <scope>NUCLEOTIDE SEQUENCE [LARGE SCALE GENOMIC DNA]</scope>
    <source>
        <strain evidence="9 10">RHCKG23</strain>
    </source>
</reference>
<feature type="domain" description="ABC transmembrane type-1" evidence="8">
    <location>
        <begin position="66"/>
        <end position="259"/>
    </location>
</feature>
<evidence type="ECO:0000256" key="6">
    <source>
        <dbReference type="ARBA" id="ARBA00023136"/>
    </source>
</evidence>
<evidence type="ECO:0000256" key="3">
    <source>
        <dbReference type="ARBA" id="ARBA00022475"/>
    </source>
</evidence>
<dbReference type="SUPFAM" id="SSF161098">
    <property type="entry name" value="MetI-like"/>
    <property type="match status" value="1"/>
</dbReference>
<feature type="transmembrane region" description="Helical" evidence="7">
    <location>
        <begin position="66"/>
        <end position="89"/>
    </location>
</feature>
<comment type="caution">
    <text evidence="9">The sequence shown here is derived from an EMBL/GenBank/DDBJ whole genome shotgun (WGS) entry which is preliminary data.</text>
</comment>
<feature type="transmembrane region" description="Helical" evidence="7">
    <location>
        <begin position="101"/>
        <end position="122"/>
    </location>
</feature>
<feature type="transmembrane region" description="Helical" evidence="7">
    <location>
        <begin position="134"/>
        <end position="153"/>
    </location>
</feature>
<evidence type="ECO:0000256" key="4">
    <source>
        <dbReference type="ARBA" id="ARBA00022692"/>
    </source>
</evidence>
<dbReference type="Proteomes" id="UP001237823">
    <property type="component" value="Unassembled WGS sequence"/>
</dbReference>
<evidence type="ECO:0000256" key="7">
    <source>
        <dbReference type="RuleBase" id="RU363032"/>
    </source>
</evidence>
<comment type="similarity">
    <text evidence="7">Belongs to the binding-protein-dependent transport system permease family.</text>
</comment>
<accession>A0ABT7TAB8</accession>
<feature type="transmembrane region" description="Helical" evidence="7">
    <location>
        <begin position="182"/>
        <end position="203"/>
    </location>
</feature>
<dbReference type="CDD" id="cd06261">
    <property type="entry name" value="TM_PBP2"/>
    <property type="match status" value="1"/>
</dbReference>
<proteinExistence type="inferred from homology"/>
<organism evidence="9 10">
    <name type="scientific">Curtobacterium citri</name>
    <dbReference type="NCBI Taxonomy" id="3055139"/>
    <lineage>
        <taxon>Bacteria</taxon>
        <taxon>Bacillati</taxon>
        <taxon>Actinomycetota</taxon>
        <taxon>Actinomycetes</taxon>
        <taxon>Micrococcales</taxon>
        <taxon>Microbacteriaceae</taxon>
        <taxon>Curtobacterium</taxon>
    </lineage>
</organism>
<dbReference type="InterPro" id="IPR000515">
    <property type="entry name" value="MetI-like"/>
</dbReference>
<evidence type="ECO:0000259" key="8">
    <source>
        <dbReference type="PROSITE" id="PS50928"/>
    </source>
</evidence>
<dbReference type="RefSeq" id="WP_069712919.1">
    <property type="nucleotide sequence ID" value="NZ_JAUCML010000012.1"/>
</dbReference>
<dbReference type="EMBL" id="JAUCML010000012">
    <property type="protein sequence ID" value="MDM7886500.1"/>
    <property type="molecule type" value="Genomic_DNA"/>
</dbReference>
<evidence type="ECO:0000256" key="5">
    <source>
        <dbReference type="ARBA" id="ARBA00022989"/>
    </source>
</evidence>
<dbReference type="InterPro" id="IPR035906">
    <property type="entry name" value="MetI-like_sf"/>
</dbReference>
<name>A0ABT7TAB8_9MICO</name>
<evidence type="ECO:0000256" key="2">
    <source>
        <dbReference type="ARBA" id="ARBA00022448"/>
    </source>
</evidence>
<comment type="subcellular location">
    <subcellularLocation>
        <location evidence="1 7">Cell membrane</location>
        <topology evidence="1 7">Multi-pass membrane protein</topology>
    </subcellularLocation>
</comment>
<evidence type="ECO:0000313" key="9">
    <source>
        <dbReference type="EMBL" id="MDM7886500.1"/>
    </source>
</evidence>
<protein>
    <submittedName>
        <fullName evidence="9">Carbohydrate ABC transporter permease</fullName>
    </submittedName>
</protein>
<keyword evidence="3" id="KW-1003">Cell membrane</keyword>
<dbReference type="Pfam" id="PF00528">
    <property type="entry name" value="BPD_transp_1"/>
    <property type="match status" value="1"/>
</dbReference>
<keyword evidence="4 7" id="KW-0812">Transmembrane</keyword>
<evidence type="ECO:0000256" key="1">
    <source>
        <dbReference type="ARBA" id="ARBA00004651"/>
    </source>
</evidence>
<evidence type="ECO:0000313" key="10">
    <source>
        <dbReference type="Proteomes" id="UP001237823"/>
    </source>
</evidence>